<evidence type="ECO:0000313" key="4">
    <source>
        <dbReference type="EMBL" id="CAF2351166.1"/>
    </source>
</evidence>
<keyword evidence="1" id="KW-0175">Coiled coil</keyword>
<sequence length="382" mass="43354">MYSTVDLLLWVRDVLRGSPEMDVLMGSCFAGLFQIPTRRLLAGKVVHSMMTRQVVTKKKYEMWPVFGGNPFRFSLVEFGEVTGLPCGEFEEGYSIDYQLPEKEENFATLKPRRKVMGKCEDPIVDFCNQLRQKTIKTVGFPLALQLVAFRSIPQLLELAAGEDTITVLNYPGSSLPKHAGLTEAAVRKAEHNPALTVKPMLVATGNHEDRWALWDDENYDKRVNSMVGLIERGHVFTKAEWLGGDAGDPLFVYGAQTRTTKRKNQVDSDEGAPTKQRRVSDRSTRSAHVAVDDDKLKLLEERIDEVVAEVASLREVCKKQEDMINSLKLSLERKKQEDMINSLQCYYLLILRLLIDHCDQSREFFFSKKKVVFTSLPGTQTL</sequence>
<name>A0A817B5S7_BRANA</name>
<dbReference type="Proteomes" id="UP001295469">
    <property type="component" value="Chromosome A10"/>
</dbReference>
<evidence type="ECO:0000256" key="2">
    <source>
        <dbReference type="SAM" id="MobiDB-lite"/>
    </source>
</evidence>
<dbReference type="PANTHER" id="PTHR48449">
    <property type="entry name" value="DUF1985 DOMAIN-CONTAINING PROTEIN"/>
    <property type="match status" value="1"/>
</dbReference>
<feature type="region of interest" description="Disordered" evidence="2">
    <location>
        <begin position="261"/>
        <end position="285"/>
    </location>
</feature>
<accession>A0A817B5S7</accession>
<proteinExistence type="predicted"/>
<feature type="coiled-coil region" evidence="1">
    <location>
        <begin position="296"/>
        <end position="337"/>
    </location>
</feature>
<gene>
    <name evidence="4" type="ORF">DARMORV10_A10P26180.1</name>
</gene>
<evidence type="ECO:0000256" key="1">
    <source>
        <dbReference type="SAM" id="Coils"/>
    </source>
</evidence>
<dbReference type="InterPro" id="IPR015410">
    <property type="entry name" value="DUF1985"/>
</dbReference>
<dbReference type="Pfam" id="PF09331">
    <property type="entry name" value="DUF1985"/>
    <property type="match status" value="1"/>
</dbReference>
<organism evidence="4">
    <name type="scientific">Brassica napus</name>
    <name type="common">Rape</name>
    <dbReference type="NCBI Taxonomy" id="3708"/>
    <lineage>
        <taxon>Eukaryota</taxon>
        <taxon>Viridiplantae</taxon>
        <taxon>Streptophyta</taxon>
        <taxon>Embryophyta</taxon>
        <taxon>Tracheophyta</taxon>
        <taxon>Spermatophyta</taxon>
        <taxon>Magnoliopsida</taxon>
        <taxon>eudicotyledons</taxon>
        <taxon>Gunneridae</taxon>
        <taxon>Pentapetalae</taxon>
        <taxon>rosids</taxon>
        <taxon>malvids</taxon>
        <taxon>Brassicales</taxon>
        <taxon>Brassicaceae</taxon>
        <taxon>Brassiceae</taxon>
        <taxon>Brassica</taxon>
    </lineage>
</organism>
<reference evidence="4" key="1">
    <citation type="submission" date="2021-01" db="EMBL/GenBank/DDBJ databases">
        <authorList>
            <consortium name="Genoscope - CEA"/>
            <person name="William W."/>
        </authorList>
    </citation>
    <scope>NUCLEOTIDE SEQUENCE</scope>
</reference>
<protein>
    <submittedName>
        <fullName evidence="4">(rape) hypothetical protein</fullName>
    </submittedName>
</protein>
<dbReference type="PANTHER" id="PTHR48449:SF1">
    <property type="entry name" value="DUF1985 DOMAIN-CONTAINING PROTEIN"/>
    <property type="match status" value="1"/>
</dbReference>
<dbReference type="EMBL" id="HG994364">
    <property type="protein sequence ID" value="CAF2351166.1"/>
    <property type="molecule type" value="Genomic_DNA"/>
</dbReference>
<feature type="domain" description="DUF1985" evidence="3">
    <location>
        <begin position="51"/>
        <end position="134"/>
    </location>
</feature>
<evidence type="ECO:0000259" key="3">
    <source>
        <dbReference type="Pfam" id="PF09331"/>
    </source>
</evidence>
<dbReference type="AlphaFoldDB" id="A0A817B5S7"/>